<dbReference type="EMBL" id="FNPH01000017">
    <property type="protein sequence ID" value="SDZ44286.1"/>
    <property type="molecule type" value="Genomic_DNA"/>
</dbReference>
<dbReference type="Pfam" id="PF01551">
    <property type="entry name" value="Peptidase_M23"/>
    <property type="match status" value="1"/>
</dbReference>
<dbReference type="STRING" id="405436.SAMN05444365_1171"/>
<dbReference type="AlphaFoldDB" id="A0A1H3T1Y7"/>
<dbReference type="InterPro" id="IPR011055">
    <property type="entry name" value="Dup_hybrid_motif"/>
</dbReference>
<dbReference type="InterPro" id="IPR016047">
    <property type="entry name" value="M23ase_b-sheet_dom"/>
</dbReference>
<name>A0A1H3T1Y7_9ACTN</name>
<feature type="domain" description="M23ase beta-sheet core" evidence="1">
    <location>
        <begin position="81"/>
        <end position="175"/>
    </location>
</feature>
<dbReference type="PANTHER" id="PTHR21666">
    <property type="entry name" value="PEPTIDASE-RELATED"/>
    <property type="match status" value="1"/>
</dbReference>
<dbReference type="Gene3D" id="2.70.70.10">
    <property type="entry name" value="Glucose Permease (Domain IIA)"/>
    <property type="match status" value="1"/>
</dbReference>
<organism evidence="2 3">
    <name type="scientific">Micromonospora pattaloongensis</name>
    <dbReference type="NCBI Taxonomy" id="405436"/>
    <lineage>
        <taxon>Bacteria</taxon>
        <taxon>Bacillati</taxon>
        <taxon>Actinomycetota</taxon>
        <taxon>Actinomycetes</taxon>
        <taxon>Micromonosporales</taxon>
        <taxon>Micromonosporaceae</taxon>
        <taxon>Micromonospora</taxon>
    </lineage>
</organism>
<dbReference type="SUPFAM" id="SSF51261">
    <property type="entry name" value="Duplicated hybrid motif"/>
    <property type="match status" value="1"/>
</dbReference>
<protein>
    <submittedName>
        <fullName evidence="2">Peptidase family M23</fullName>
    </submittedName>
</protein>
<dbReference type="PANTHER" id="PTHR21666:SF270">
    <property type="entry name" value="MUREIN HYDROLASE ACTIVATOR ENVC"/>
    <property type="match status" value="1"/>
</dbReference>
<dbReference type="GO" id="GO:0004222">
    <property type="term" value="F:metalloendopeptidase activity"/>
    <property type="evidence" value="ECO:0007669"/>
    <property type="project" value="TreeGrafter"/>
</dbReference>
<dbReference type="CDD" id="cd12797">
    <property type="entry name" value="M23_peptidase"/>
    <property type="match status" value="1"/>
</dbReference>
<dbReference type="InterPro" id="IPR050570">
    <property type="entry name" value="Cell_wall_metabolism_enzyme"/>
</dbReference>
<evidence type="ECO:0000313" key="2">
    <source>
        <dbReference type="EMBL" id="SDZ44286.1"/>
    </source>
</evidence>
<gene>
    <name evidence="2" type="ORF">SAMN05444365_1171</name>
</gene>
<dbReference type="Proteomes" id="UP000242415">
    <property type="component" value="Unassembled WGS sequence"/>
</dbReference>
<evidence type="ECO:0000259" key="1">
    <source>
        <dbReference type="Pfam" id="PF01551"/>
    </source>
</evidence>
<proteinExistence type="predicted"/>
<keyword evidence="3" id="KW-1185">Reference proteome</keyword>
<sequence>MALSDIQLRISQIQSLITTGAGQPVLARTGTTGGVTQSSSVRFAAALDAAVTANQPTGASGWTAPTRGQVSSEFGPRWGRQHEGIDIAAAAGTPVRAAAGGVVRKASWYGDYGNTVIIDHGGGVSTLYAHNSALSVRPGQRVEAGQEIAAVGSTGDSTGPHLHFEVEVEGRPVDPRPWLRQRGITL</sequence>
<accession>A0A1H3T1Y7</accession>
<reference evidence="3" key="1">
    <citation type="submission" date="2016-10" db="EMBL/GenBank/DDBJ databases">
        <authorList>
            <person name="Varghese N."/>
            <person name="Submissions S."/>
        </authorList>
    </citation>
    <scope>NUCLEOTIDE SEQUENCE [LARGE SCALE GENOMIC DNA]</scope>
    <source>
        <strain evidence="3">DSM 45245</strain>
    </source>
</reference>
<evidence type="ECO:0000313" key="3">
    <source>
        <dbReference type="Proteomes" id="UP000242415"/>
    </source>
</evidence>